<dbReference type="PANTHER" id="PTHR10161">
    <property type="entry name" value="TARTRATE-RESISTANT ACID PHOSPHATASE TYPE 5"/>
    <property type="match status" value="1"/>
</dbReference>
<dbReference type="Proteomes" id="UP001363151">
    <property type="component" value="Unassembled WGS sequence"/>
</dbReference>
<dbReference type="CDD" id="cd07378">
    <property type="entry name" value="MPP_ACP5"/>
    <property type="match status" value="1"/>
</dbReference>
<evidence type="ECO:0000313" key="1">
    <source>
        <dbReference type="EMBL" id="KAK7239620.1"/>
    </source>
</evidence>
<reference evidence="1 2" key="1">
    <citation type="submission" date="2024-03" db="EMBL/GenBank/DDBJ databases">
        <title>Aureococcus anophagefferens CCMP1851 and Kratosvirus quantuckense: Draft genome of a second virus-susceptible host strain in the model system.</title>
        <authorList>
            <person name="Chase E."/>
            <person name="Truchon A.R."/>
            <person name="Schepens W."/>
            <person name="Wilhelm S.W."/>
        </authorList>
    </citation>
    <scope>NUCLEOTIDE SEQUENCE [LARGE SCALE GENOMIC DNA]</scope>
    <source>
        <strain evidence="1 2">CCMP1851</strain>
    </source>
</reference>
<proteinExistence type="predicted"/>
<dbReference type="InterPro" id="IPR004843">
    <property type="entry name" value="Calcineurin-like_PHP"/>
</dbReference>
<dbReference type="Gene3D" id="3.60.21.10">
    <property type="match status" value="1"/>
</dbReference>
<organism evidence="1 2">
    <name type="scientific">Aureococcus anophagefferens</name>
    <name type="common">Harmful bloom alga</name>
    <dbReference type="NCBI Taxonomy" id="44056"/>
    <lineage>
        <taxon>Eukaryota</taxon>
        <taxon>Sar</taxon>
        <taxon>Stramenopiles</taxon>
        <taxon>Ochrophyta</taxon>
        <taxon>Pelagophyceae</taxon>
        <taxon>Pelagomonadales</taxon>
        <taxon>Pelagomonadaceae</taxon>
        <taxon>Aureococcus</taxon>
    </lineage>
</organism>
<dbReference type="PANTHER" id="PTHR10161:SF14">
    <property type="entry name" value="TARTRATE-RESISTANT ACID PHOSPHATASE TYPE 5"/>
    <property type="match status" value="1"/>
</dbReference>
<comment type="caution">
    <text evidence="1">The sequence shown here is derived from an EMBL/GenBank/DDBJ whole genome shotgun (WGS) entry which is preliminary data.</text>
</comment>
<dbReference type="GO" id="GO:0003993">
    <property type="term" value="F:acid phosphatase activity"/>
    <property type="evidence" value="ECO:0007669"/>
    <property type="project" value="UniProtKB-EC"/>
</dbReference>
<evidence type="ECO:0000313" key="2">
    <source>
        <dbReference type="Proteomes" id="UP001363151"/>
    </source>
</evidence>
<dbReference type="KEGG" id="aaf:AURANDRAFT_20814"/>
<dbReference type="InterPro" id="IPR024927">
    <property type="entry name" value="Acid_PPase"/>
</dbReference>
<gene>
    <name evidence="1" type="ORF">SO694_00028277</name>
</gene>
<protein>
    <submittedName>
        <fullName evidence="1">Acid phosphatase</fullName>
    </submittedName>
</protein>
<accession>A0ABR1FVM0</accession>
<sequence>MCAILWVICALGAASTVSSNSLRTADGAVASDVVADGASTFLIMADWGGQDAAPFYTPAEKKVAASMGSMGANASFALAIGDNFYYSGVADVGSARFKATFEDVFDDPSLAAPKFFKVVAGNHDHVGNVSAQLAYAAPDASRWHFPALYHAFVETAADGTTLEVVMIDTVELAGDSGDDLAGWQLPGPASRLRSEAQWAWIDATLAASTASYLIVAGHYPILSVCEHGPTTQLIDRLAPLMAAANASAYLAGHDHCAEYLEHYGFAHHGVGAAHLYDASTAHAAAVPSASLKWHYLPGDAPSTKDDASRGAFAAATWDGASLRVVHYDQDGAEIFAAPPVPPRGS</sequence>
<dbReference type="EMBL" id="JBBJCI010000223">
    <property type="protein sequence ID" value="KAK7239620.1"/>
    <property type="molecule type" value="Genomic_DNA"/>
</dbReference>
<keyword evidence="2" id="KW-1185">Reference proteome</keyword>
<dbReference type="InterPro" id="IPR029052">
    <property type="entry name" value="Metallo-depent_PP-like"/>
</dbReference>
<dbReference type="Pfam" id="PF00149">
    <property type="entry name" value="Metallophos"/>
    <property type="match status" value="1"/>
</dbReference>
<name>A0ABR1FVM0_AURAN</name>
<dbReference type="InterPro" id="IPR051558">
    <property type="entry name" value="Metallophosphoesterase_PAP"/>
</dbReference>
<dbReference type="SUPFAM" id="SSF56300">
    <property type="entry name" value="Metallo-dependent phosphatases"/>
    <property type="match status" value="1"/>
</dbReference>